<dbReference type="InterPro" id="IPR001214">
    <property type="entry name" value="SET_dom"/>
</dbReference>
<dbReference type="InterPro" id="IPR034732">
    <property type="entry name" value="EPHD"/>
</dbReference>
<dbReference type="Pfam" id="PF05965">
    <property type="entry name" value="FYRC"/>
    <property type="match status" value="1"/>
</dbReference>
<feature type="domain" description="PHD-type" evidence="12">
    <location>
        <begin position="513"/>
        <end position="563"/>
    </location>
</feature>
<gene>
    <name evidence="17" type="ORF">DCAR_0934705</name>
</gene>
<evidence type="ECO:0000256" key="1">
    <source>
        <dbReference type="ARBA" id="ARBA00004123"/>
    </source>
</evidence>
<proteinExistence type="predicted"/>
<dbReference type="Gene3D" id="3.30.40.10">
    <property type="entry name" value="Zinc/RING finger domain, C3HC4 (zinc finger)"/>
    <property type="match status" value="2"/>
</dbReference>
<dbReference type="GO" id="GO:0140993">
    <property type="term" value="F:histone modifying activity"/>
    <property type="evidence" value="ECO:0007669"/>
    <property type="project" value="UniProtKB-ARBA"/>
</dbReference>
<feature type="region of interest" description="Disordered" evidence="11">
    <location>
        <begin position="35"/>
        <end position="59"/>
    </location>
</feature>
<feature type="domain" description="PHD-type" evidence="16">
    <location>
        <begin position="568"/>
        <end position="693"/>
    </location>
</feature>
<dbReference type="InterPro" id="IPR003888">
    <property type="entry name" value="FYrich_N"/>
</dbReference>
<dbReference type="PROSITE" id="PS50812">
    <property type="entry name" value="PWWP"/>
    <property type="match status" value="1"/>
</dbReference>
<name>A0AAF0XVV1_DAUCS</name>
<dbReference type="CDD" id="cd20404">
    <property type="entry name" value="Tudor_Agenet_AtEML-like"/>
    <property type="match status" value="1"/>
</dbReference>
<dbReference type="GO" id="GO:0048188">
    <property type="term" value="C:Set1C/COMPASS complex"/>
    <property type="evidence" value="ECO:0007669"/>
    <property type="project" value="UniProtKB-ARBA"/>
</dbReference>
<dbReference type="Gene3D" id="2.30.30.140">
    <property type="match status" value="2"/>
</dbReference>
<organism evidence="17 18">
    <name type="scientific">Daucus carota subsp. sativus</name>
    <name type="common">Carrot</name>
    <dbReference type="NCBI Taxonomy" id="79200"/>
    <lineage>
        <taxon>Eukaryota</taxon>
        <taxon>Viridiplantae</taxon>
        <taxon>Streptophyta</taxon>
        <taxon>Embryophyta</taxon>
        <taxon>Tracheophyta</taxon>
        <taxon>Spermatophyta</taxon>
        <taxon>Magnoliopsida</taxon>
        <taxon>eudicotyledons</taxon>
        <taxon>Gunneridae</taxon>
        <taxon>Pentapetalae</taxon>
        <taxon>asterids</taxon>
        <taxon>campanulids</taxon>
        <taxon>Apiales</taxon>
        <taxon>Apiaceae</taxon>
        <taxon>Apioideae</taxon>
        <taxon>Scandiceae</taxon>
        <taxon>Daucinae</taxon>
        <taxon>Daucus</taxon>
        <taxon>Daucus sect. Daucus</taxon>
    </lineage>
</organism>
<evidence type="ECO:0000256" key="11">
    <source>
        <dbReference type="SAM" id="MobiDB-lite"/>
    </source>
</evidence>
<dbReference type="Gene3D" id="2.170.270.10">
    <property type="entry name" value="SET domain"/>
    <property type="match status" value="1"/>
</dbReference>
<dbReference type="GO" id="GO:0008168">
    <property type="term" value="F:methyltransferase activity"/>
    <property type="evidence" value="ECO:0007669"/>
    <property type="project" value="UniProtKB-KW"/>
</dbReference>
<accession>A0AAF0XVV1</accession>
<feature type="domain" description="PWWP" evidence="14">
    <location>
        <begin position="226"/>
        <end position="289"/>
    </location>
</feature>
<keyword evidence="8" id="KW-0156">Chromatin regulator</keyword>
<feature type="domain" description="SET" evidence="13">
    <location>
        <begin position="801"/>
        <end position="920"/>
    </location>
</feature>
<dbReference type="Pfam" id="PF05964">
    <property type="entry name" value="FYRN"/>
    <property type="match status" value="1"/>
</dbReference>
<dbReference type="Pfam" id="PF13832">
    <property type="entry name" value="zf-HC5HC2H_2"/>
    <property type="match status" value="1"/>
</dbReference>
<dbReference type="Pfam" id="PF00628">
    <property type="entry name" value="PHD"/>
    <property type="match status" value="1"/>
</dbReference>
<dbReference type="InterPro" id="IPR001965">
    <property type="entry name" value="Znf_PHD"/>
</dbReference>
<dbReference type="PROSITE" id="PS51805">
    <property type="entry name" value="EPHD"/>
    <property type="match status" value="1"/>
</dbReference>
<evidence type="ECO:0000313" key="17">
    <source>
        <dbReference type="EMBL" id="WOH15168.1"/>
    </source>
</evidence>
<dbReference type="PANTHER" id="PTHR13793:SF140">
    <property type="entry name" value="HISTONE-LYSINE N-METHYLTRANSFERASE ATX2"/>
    <property type="match status" value="1"/>
</dbReference>
<dbReference type="Gene3D" id="3.30.160.360">
    <property type="match status" value="1"/>
</dbReference>
<reference evidence="17" key="2">
    <citation type="submission" date="2022-03" db="EMBL/GenBank/DDBJ databases">
        <title>Draft title - Genomic analysis of global carrot germplasm unveils the trajectory of domestication and the origin of high carotenoid orange carrot.</title>
        <authorList>
            <person name="Iorizzo M."/>
            <person name="Ellison S."/>
            <person name="Senalik D."/>
            <person name="Macko-Podgorni A."/>
            <person name="Grzebelus D."/>
            <person name="Bostan H."/>
            <person name="Rolling W."/>
            <person name="Curaba J."/>
            <person name="Simon P."/>
        </authorList>
    </citation>
    <scope>NUCLEOTIDE SEQUENCE</scope>
    <source>
        <tissue evidence="17">Leaf</tissue>
    </source>
</reference>
<dbReference type="SUPFAM" id="SSF63748">
    <property type="entry name" value="Tudor/PWWP/MBT"/>
    <property type="match status" value="2"/>
</dbReference>
<evidence type="ECO:0000256" key="2">
    <source>
        <dbReference type="ARBA" id="ARBA00022603"/>
    </source>
</evidence>
<keyword evidence="2" id="KW-0489">Methyltransferase</keyword>
<evidence type="ECO:0000259" key="14">
    <source>
        <dbReference type="PROSITE" id="PS50812"/>
    </source>
</evidence>
<feature type="domain" description="Post-SET" evidence="15">
    <location>
        <begin position="926"/>
        <end position="942"/>
    </location>
</feature>
<reference evidence="17" key="1">
    <citation type="journal article" date="2016" name="Nat. Genet.">
        <title>A high-quality carrot genome assembly provides new insights into carotenoid accumulation and asterid genome evolution.</title>
        <authorList>
            <person name="Iorizzo M."/>
            <person name="Ellison S."/>
            <person name="Senalik D."/>
            <person name="Zeng P."/>
            <person name="Satapoomin P."/>
            <person name="Huang J."/>
            <person name="Bowman M."/>
            <person name="Iovene M."/>
            <person name="Sanseverino W."/>
            <person name="Cavagnaro P."/>
            <person name="Yildiz M."/>
            <person name="Macko-Podgorni A."/>
            <person name="Moranska E."/>
            <person name="Grzebelus E."/>
            <person name="Grzebelus D."/>
            <person name="Ashrafi H."/>
            <person name="Zheng Z."/>
            <person name="Cheng S."/>
            <person name="Spooner D."/>
            <person name="Van Deynze A."/>
            <person name="Simon P."/>
        </authorList>
    </citation>
    <scope>NUCLEOTIDE SEQUENCE</scope>
    <source>
        <tissue evidence="17">Leaf</tissue>
    </source>
</reference>
<dbReference type="SUPFAM" id="SSF82199">
    <property type="entry name" value="SET domain"/>
    <property type="match status" value="1"/>
</dbReference>
<dbReference type="GO" id="GO:0000785">
    <property type="term" value="C:chromatin"/>
    <property type="evidence" value="ECO:0007669"/>
    <property type="project" value="TreeGrafter"/>
</dbReference>
<feature type="compositionally biased region" description="Basic and acidic residues" evidence="11">
    <location>
        <begin position="37"/>
        <end position="50"/>
    </location>
</feature>
<dbReference type="InterPro" id="IPR013083">
    <property type="entry name" value="Znf_RING/FYVE/PHD"/>
</dbReference>
<evidence type="ECO:0000259" key="16">
    <source>
        <dbReference type="PROSITE" id="PS51805"/>
    </source>
</evidence>
<keyword evidence="6 10" id="KW-0863">Zinc-finger</keyword>
<dbReference type="AlphaFoldDB" id="A0AAF0XVV1"/>
<evidence type="ECO:0000256" key="4">
    <source>
        <dbReference type="ARBA" id="ARBA00022691"/>
    </source>
</evidence>
<sequence length="989" mass="112545">MNVEDMEEIGGAPPLKYVPLREVYDATAPARLNTRNSIHDSKLQSNEEFRKSKRRRVKSTKMIESQMSNSAVVVGLASAAPTDCNINKKTKKKKKKKSGDDVDNDKKDVLDVKCKKWTRLRIDADYKRFIGLKCKVHWPLDDDWYYGHIVGYDPVTGRHHIKYKDGDEEHLILPNERISFYVSPKEMQQLKLSYGVPCPDSGNFDICDTIALAATLDDCCDRDPSPGDMIWAQITGHFMWPAVVLDESASSNLKGLNKISGEKSFLVQFFCTHDFARLSRKQVIPFLIGLLSDFHLKCKKSDFMLSLVEAKMYLSIQKLPNRMLSLRKSNTTNNESASGEEEGIAILGDKGSGDEEIHKKLVDIRSCPFEIGDLKIISLGKVVKDSDCFYDCKYIYPNKLVSYKMEVLRDVIMLNKPLFRVTSEEEEQFEGPTSSSCWDKVYRKLWKMNFCSDALKENDKSGPEMFGFSDPEILKLIQLSSTSKLPSEFKSVSKRGRDLPVGYRIIHITWKDLDKCNVCHMDEYENNPFLQCDSCRMMVHTRCYGEHEPVNGILWYCNLCRSGAPESPPPCCLCPVTGGAMKHTTDGRWAHLACAIWIPETCLVDFRKMEPIDGLNKINKDRWNLLCSICGVSHGACIQCSNNSCYVAYHPLCARAAGFCLEREDEDRLHMIPGEEDDGSQCIRLLSYCKRHRPASNQRTVVNIRIGENARQQSDYIPTPNPSGCARTEPYNYLGRRGRKEPEACGTVSLKRLYVENRPYLVGGFSQHKSLTKVVSSQCVTSKSIFSMAEKYSYMKKTFRKRLAFGKSGIHGYGIFAKQQHFAGDMVIEYIGELVRAPIADRREHLIYNSFVVRCRNLYVPYYDDRVIDATKAGSIAHLINHSCEPNCYSRVITVNGDEHIIIFSKRDIKQWEELTYDYRFLSIDEQLACYCGFPRCRGVVNDVDAEERIAKLCVPRRDLTAESTISGKYTCKSSLVTLVFNMDILSCG</sequence>
<dbReference type="InterPro" id="IPR011011">
    <property type="entry name" value="Znf_FYVE_PHD"/>
</dbReference>
<evidence type="ECO:0000256" key="7">
    <source>
        <dbReference type="ARBA" id="ARBA00022833"/>
    </source>
</evidence>
<keyword evidence="3" id="KW-0808">Transferase</keyword>
<evidence type="ECO:0000256" key="5">
    <source>
        <dbReference type="ARBA" id="ARBA00022723"/>
    </source>
</evidence>
<dbReference type="GO" id="GO:0006357">
    <property type="term" value="P:regulation of transcription by RNA polymerase II"/>
    <property type="evidence" value="ECO:0007669"/>
    <property type="project" value="TreeGrafter"/>
</dbReference>
<dbReference type="SUPFAM" id="SSF57903">
    <property type="entry name" value="FYVE/PHD zinc finger"/>
    <property type="match status" value="1"/>
</dbReference>
<evidence type="ECO:0000259" key="12">
    <source>
        <dbReference type="PROSITE" id="PS50016"/>
    </source>
</evidence>
<keyword evidence="5" id="KW-0479">Metal-binding</keyword>
<dbReference type="SMART" id="SM00293">
    <property type="entry name" value="PWWP"/>
    <property type="match status" value="1"/>
</dbReference>
<dbReference type="CDD" id="cd15662">
    <property type="entry name" value="ePHD_ATX1_2_like"/>
    <property type="match status" value="1"/>
</dbReference>
<dbReference type="PANTHER" id="PTHR13793">
    <property type="entry name" value="PHD FINGER PROTEINS"/>
    <property type="match status" value="1"/>
</dbReference>
<evidence type="ECO:0000256" key="10">
    <source>
        <dbReference type="PROSITE-ProRule" id="PRU00146"/>
    </source>
</evidence>
<dbReference type="InterPro" id="IPR000313">
    <property type="entry name" value="PWWP_dom"/>
</dbReference>
<dbReference type="PROSITE" id="PS50280">
    <property type="entry name" value="SET"/>
    <property type="match status" value="1"/>
</dbReference>
<dbReference type="InterPro" id="IPR046341">
    <property type="entry name" value="SET_dom_sf"/>
</dbReference>
<keyword evidence="18" id="KW-1185">Reference proteome</keyword>
<evidence type="ECO:0000313" key="18">
    <source>
        <dbReference type="Proteomes" id="UP000077755"/>
    </source>
</evidence>
<dbReference type="GO" id="GO:0032259">
    <property type="term" value="P:methylation"/>
    <property type="evidence" value="ECO:0007669"/>
    <property type="project" value="UniProtKB-KW"/>
</dbReference>
<dbReference type="InterPro" id="IPR003889">
    <property type="entry name" value="FYrich_C"/>
</dbReference>
<dbReference type="InterPro" id="IPR050701">
    <property type="entry name" value="Histone_Mod_Regulator"/>
</dbReference>
<evidence type="ECO:0000259" key="13">
    <source>
        <dbReference type="PROSITE" id="PS50280"/>
    </source>
</evidence>
<dbReference type="SMART" id="SM00542">
    <property type="entry name" value="FYRC"/>
    <property type="match status" value="1"/>
</dbReference>
<dbReference type="Pfam" id="PF00856">
    <property type="entry name" value="SET"/>
    <property type="match status" value="1"/>
</dbReference>
<dbReference type="SMART" id="SM00249">
    <property type="entry name" value="PHD"/>
    <property type="match status" value="2"/>
</dbReference>
<dbReference type="InterPro" id="IPR019786">
    <property type="entry name" value="Zinc_finger_PHD-type_CS"/>
</dbReference>
<evidence type="ECO:0000256" key="6">
    <source>
        <dbReference type="ARBA" id="ARBA00022771"/>
    </source>
</evidence>
<evidence type="ECO:0000256" key="9">
    <source>
        <dbReference type="ARBA" id="ARBA00023242"/>
    </source>
</evidence>
<dbReference type="GO" id="GO:0048731">
    <property type="term" value="P:system development"/>
    <property type="evidence" value="ECO:0007669"/>
    <property type="project" value="UniProtKB-ARBA"/>
</dbReference>
<dbReference type="PROSITE" id="PS50868">
    <property type="entry name" value="POST_SET"/>
    <property type="match status" value="1"/>
</dbReference>
<dbReference type="InterPro" id="IPR003616">
    <property type="entry name" value="Post-SET_dom"/>
</dbReference>
<dbReference type="Proteomes" id="UP000077755">
    <property type="component" value="Chromosome 9"/>
</dbReference>
<dbReference type="FunFam" id="3.30.40.10:FF:000293">
    <property type="entry name" value="Histone-lysine N-methyltransferase"/>
    <property type="match status" value="1"/>
</dbReference>
<dbReference type="EMBL" id="CP093351">
    <property type="protein sequence ID" value="WOH15168.1"/>
    <property type="molecule type" value="Genomic_DNA"/>
</dbReference>
<protein>
    <recommendedName>
        <fullName evidence="19">Histone-lysine N-methyltransferase</fullName>
    </recommendedName>
</protein>
<keyword evidence="9" id="KW-0539">Nucleus</keyword>
<dbReference type="GO" id="GO:0008270">
    <property type="term" value="F:zinc ion binding"/>
    <property type="evidence" value="ECO:0007669"/>
    <property type="project" value="UniProtKB-KW"/>
</dbReference>
<dbReference type="CDD" id="cd10518">
    <property type="entry name" value="SET_SETD1-like"/>
    <property type="match status" value="1"/>
</dbReference>
<dbReference type="PROSITE" id="PS01359">
    <property type="entry name" value="ZF_PHD_1"/>
    <property type="match status" value="1"/>
</dbReference>
<dbReference type="CDD" id="cd20142">
    <property type="entry name" value="PWWP_AtATX1-like"/>
    <property type="match status" value="1"/>
</dbReference>
<dbReference type="InterPro" id="IPR041956">
    <property type="entry name" value="ATX1/2_ePHD"/>
</dbReference>
<dbReference type="PROSITE" id="PS51543">
    <property type="entry name" value="FYRC"/>
    <property type="match status" value="1"/>
</dbReference>
<dbReference type="InterPro" id="IPR019787">
    <property type="entry name" value="Znf_PHD-finger"/>
</dbReference>
<evidence type="ECO:0000256" key="8">
    <source>
        <dbReference type="ARBA" id="ARBA00022853"/>
    </source>
</evidence>
<evidence type="ECO:0000259" key="15">
    <source>
        <dbReference type="PROSITE" id="PS50868"/>
    </source>
</evidence>
<comment type="subcellular location">
    <subcellularLocation>
        <location evidence="1">Nucleus</location>
    </subcellularLocation>
</comment>
<dbReference type="PROSITE" id="PS50016">
    <property type="entry name" value="ZF_PHD_2"/>
    <property type="match status" value="1"/>
</dbReference>
<dbReference type="SMART" id="SM00317">
    <property type="entry name" value="SET"/>
    <property type="match status" value="1"/>
</dbReference>
<dbReference type="Pfam" id="PF00855">
    <property type="entry name" value="PWWP"/>
    <property type="match status" value="1"/>
</dbReference>
<keyword evidence="7" id="KW-0862">Zinc</keyword>
<evidence type="ECO:0008006" key="19">
    <source>
        <dbReference type="Google" id="ProtNLM"/>
    </source>
</evidence>
<evidence type="ECO:0000256" key="3">
    <source>
        <dbReference type="ARBA" id="ARBA00022679"/>
    </source>
</evidence>
<keyword evidence="4" id="KW-0949">S-adenosyl-L-methionine</keyword>